<dbReference type="RefSeq" id="WP_015613713.1">
    <property type="nucleotide sequence ID" value="NC_021182.1"/>
</dbReference>
<accession>R4K0T8</accession>
<dbReference type="Proteomes" id="UP000013523">
    <property type="component" value="Chromosome"/>
</dbReference>
<organism evidence="1 2">
    <name type="scientific">Clostridium pasteurianum BC1</name>
    <dbReference type="NCBI Taxonomy" id="86416"/>
    <lineage>
        <taxon>Bacteria</taxon>
        <taxon>Bacillati</taxon>
        <taxon>Bacillota</taxon>
        <taxon>Clostridia</taxon>
        <taxon>Eubacteriales</taxon>
        <taxon>Clostridiaceae</taxon>
        <taxon>Clostridium</taxon>
    </lineage>
</organism>
<gene>
    <name evidence="1" type="ORF">Clopa_0324</name>
</gene>
<dbReference type="EMBL" id="CP003261">
    <property type="protein sequence ID" value="AGK95386.1"/>
    <property type="molecule type" value="Genomic_DNA"/>
</dbReference>
<protein>
    <submittedName>
        <fullName evidence="1">Uncharacterized protein</fullName>
    </submittedName>
</protein>
<dbReference type="OrthoDB" id="6876163at2"/>
<dbReference type="KEGG" id="cpas:Clopa_0324"/>
<name>R4K0T8_CLOPA</name>
<sequence>MEAKYIKEHNNYDLILGNRYKAKFYKDGWLLIECDDKGNSVLYREECFEREEYSPEEAAMYALKFCEKHPGWKRICDIENHENLYKNWDELSEKDKKPWINDYGILSAKDAWEEFGHKPCKVQYGFISGKGKFYKKVTDVPHLHNLMQIYKVG</sequence>
<dbReference type="AlphaFoldDB" id="R4K0T8"/>
<proteinExistence type="predicted"/>
<evidence type="ECO:0000313" key="1">
    <source>
        <dbReference type="EMBL" id="AGK95386.1"/>
    </source>
</evidence>
<dbReference type="PATRIC" id="fig|86416.3.peg.302"/>
<dbReference type="STRING" id="86416.Clopa_0324"/>
<keyword evidence="2" id="KW-1185">Reference proteome</keyword>
<reference evidence="1 2" key="1">
    <citation type="submission" date="2012-01" db="EMBL/GenBank/DDBJ databases">
        <title>Complete sequence of chromosome of Clostridium pasteurianum BC1.</title>
        <authorList>
            <consortium name="US DOE Joint Genome Institute"/>
            <person name="Lucas S."/>
            <person name="Han J."/>
            <person name="Lapidus A."/>
            <person name="Cheng J.-F."/>
            <person name="Goodwin L."/>
            <person name="Pitluck S."/>
            <person name="Peters L."/>
            <person name="Mikhailova N."/>
            <person name="Teshima H."/>
            <person name="Detter J.C."/>
            <person name="Han C."/>
            <person name="Tapia R."/>
            <person name="Land M."/>
            <person name="Hauser L."/>
            <person name="Kyrpides N."/>
            <person name="Ivanova N."/>
            <person name="Pagani I."/>
            <person name="Dunn J."/>
            <person name="Taghavi S."/>
            <person name="Francis A."/>
            <person name="van der Lelie D."/>
            <person name="Woyke T."/>
        </authorList>
    </citation>
    <scope>NUCLEOTIDE SEQUENCE [LARGE SCALE GENOMIC DNA]</scope>
    <source>
        <strain evidence="1 2">BC1</strain>
    </source>
</reference>
<dbReference type="HOGENOM" id="CLU_1710070_0_0_9"/>
<evidence type="ECO:0000313" key="2">
    <source>
        <dbReference type="Proteomes" id="UP000013523"/>
    </source>
</evidence>